<evidence type="ECO:0000256" key="1">
    <source>
        <dbReference type="SAM" id="SignalP"/>
    </source>
</evidence>
<dbReference type="EMBL" id="AZBU02000008">
    <property type="protein sequence ID" value="TKR68467.1"/>
    <property type="molecule type" value="Genomic_DNA"/>
</dbReference>
<reference evidence="2 3" key="2">
    <citation type="journal article" date="2019" name="G3 (Bethesda)">
        <title>Hybrid Assembly of the Genome of the Entomopathogenic Nematode Steinernema carpocapsae Identifies the X-Chromosome.</title>
        <authorList>
            <person name="Serra L."/>
            <person name="Macchietto M."/>
            <person name="Macias-Munoz A."/>
            <person name="McGill C.J."/>
            <person name="Rodriguez I.M."/>
            <person name="Rodriguez B."/>
            <person name="Murad R."/>
            <person name="Mortazavi A."/>
        </authorList>
    </citation>
    <scope>NUCLEOTIDE SEQUENCE [LARGE SCALE GENOMIC DNA]</scope>
    <source>
        <strain evidence="2 3">ALL</strain>
    </source>
</reference>
<sequence length="178" mass="20782">MLGLKVLLALFVLLPSTISIDVLPINPVKQHETSLVKNETGLKDEYKEIRRLLATVIRNAYAVQHQSKFHYRNILNSTHSLAVSNLFLLEKAIEEKSKEHVKIPNSIKVIQKEIPRWRTIFEMAPYFSTEKPLRDVFWEIGRQSVDFFFELLPYSKFRDHDDTIEAVSIFLQSIIEID</sequence>
<feature type="signal peptide" evidence="1">
    <location>
        <begin position="1"/>
        <end position="19"/>
    </location>
</feature>
<reference evidence="2 3" key="1">
    <citation type="journal article" date="2015" name="Genome Biol.">
        <title>Comparative genomics of Steinernema reveals deeply conserved gene regulatory networks.</title>
        <authorList>
            <person name="Dillman A.R."/>
            <person name="Macchietto M."/>
            <person name="Porter C.F."/>
            <person name="Rogers A."/>
            <person name="Williams B."/>
            <person name="Antoshechkin I."/>
            <person name="Lee M.M."/>
            <person name="Goodwin Z."/>
            <person name="Lu X."/>
            <person name="Lewis E.E."/>
            <person name="Goodrich-Blair H."/>
            <person name="Stock S.P."/>
            <person name="Adams B.J."/>
            <person name="Sternberg P.W."/>
            <person name="Mortazavi A."/>
        </authorList>
    </citation>
    <scope>NUCLEOTIDE SEQUENCE [LARGE SCALE GENOMIC DNA]</scope>
    <source>
        <strain evidence="2 3">ALL</strain>
    </source>
</reference>
<name>A0A4U5MGS3_STECR</name>
<keyword evidence="1" id="KW-0732">Signal</keyword>
<accession>A0A4U5MGS3</accession>
<evidence type="ECO:0000313" key="3">
    <source>
        <dbReference type="Proteomes" id="UP000298663"/>
    </source>
</evidence>
<keyword evidence="3" id="KW-1185">Reference proteome</keyword>
<dbReference type="Proteomes" id="UP000298663">
    <property type="component" value="Unassembled WGS sequence"/>
</dbReference>
<organism evidence="2 3">
    <name type="scientific">Steinernema carpocapsae</name>
    <name type="common">Entomopathogenic nematode</name>
    <dbReference type="NCBI Taxonomy" id="34508"/>
    <lineage>
        <taxon>Eukaryota</taxon>
        <taxon>Metazoa</taxon>
        <taxon>Ecdysozoa</taxon>
        <taxon>Nematoda</taxon>
        <taxon>Chromadorea</taxon>
        <taxon>Rhabditida</taxon>
        <taxon>Tylenchina</taxon>
        <taxon>Panagrolaimomorpha</taxon>
        <taxon>Strongyloidoidea</taxon>
        <taxon>Steinernematidae</taxon>
        <taxon>Steinernema</taxon>
    </lineage>
</organism>
<dbReference type="OrthoDB" id="10335082at2759"/>
<feature type="chain" id="PRO_5020741454" evidence="1">
    <location>
        <begin position="20"/>
        <end position="178"/>
    </location>
</feature>
<protein>
    <submittedName>
        <fullName evidence="2">Uncharacterized protein</fullName>
    </submittedName>
</protein>
<dbReference type="AlphaFoldDB" id="A0A4U5MGS3"/>
<evidence type="ECO:0000313" key="2">
    <source>
        <dbReference type="EMBL" id="TKR68467.1"/>
    </source>
</evidence>
<proteinExistence type="predicted"/>
<gene>
    <name evidence="2" type="ORF">L596_024448</name>
</gene>
<comment type="caution">
    <text evidence="2">The sequence shown here is derived from an EMBL/GenBank/DDBJ whole genome shotgun (WGS) entry which is preliminary data.</text>
</comment>